<gene>
    <name evidence="4" type="ORF">BFP71_18255</name>
</gene>
<dbReference type="Gene3D" id="3.20.20.370">
    <property type="entry name" value="Glycoside hydrolase/deacetylase"/>
    <property type="match status" value="1"/>
</dbReference>
<dbReference type="Pfam" id="PF01522">
    <property type="entry name" value="Polysacc_deac_1"/>
    <property type="match status" value="1"/>
</dbReference>
<name>A0A1E5T1U7_9BACT</name>
<keyword evidence="5" id="KW-1185">Reference proteome</keyword>
<evidence type="ECO:0000256" key="1">
    <source>
        <dbReference type="ARBA" id="ARBA00022723"/>
    </source>
</evidence>
<keyword evidence="1" id="KW-0479">Metal-binding</keyword>
<evidence type="ECO:0000259" key="3">
    <source>
        <dbReference type="PROSITE" id="PS51677"/>
    </source>
</evidence>
<reference evidence="4 5" key="1">
    <citation type="submission" date="2016-08" db="EMBL/GenBank/DDBJ databases">
        <title>Draft genome of Fabibacter sp. strain SK-8.</title>
        <authorList>
            <person name="Wong S.-K."/>
            <person name="Hamasaki K."/>
            <person name="Yoshizawa S."/>
        </authorList>
    </citation>
    <scope>NUCLEOTIDE SEQUENCE [LARGE SCALE GENOMIC DNA]</scope>
    <source>
        <strain evidence="4 5">SK-8</strain>
    </source>
</reference>
<dbReference type="RefSeq" id="WP_069836840.1">
    <property type="nucleotide sequence ID" value="NZ_MDGQ01000005.1"/>
</dbReference>
<feature type="domain" description="NodB homology" evidence="3">
    <location>
        <begin position="26"/>
        <end position="204"/>
    </location>
</feature>
<organism evidence="4 5">
    <name type="scientific">Roseivirga misakiensis</name>
    <dbReference type="NCBI Taxonomy" id="1563681"/>
    <lineage>
        <taxon>Bacteria</taxon>
        <taxon>Pseudomonadati</taxon>
        <taxon>Bacteroidota</taxon>
        <taxon>Cytophagia</taxon>
        <taxon>Cytophagales</taxon>
        <taxon>Roseivirgaceae</taxon>
        <taxon>Roseivirga</taxon>
    </lineage>
</organism>
<dbReference type="InterPro" id="IPR050248">
    <property type="entry name" value="Polysacc_deacetylase_ArnD"/>
</dbReference>
<comment type="caution">
    <text evidence="4">The sequence shown here is derived from an EMBL/GenBank/DDBJ whole genome shotgun (WGS) entry which is preliminary data.</text>
</comment>
<evidence type="ECO:0000313" key="4">
    <source>
        <dbReference type="EMBL" id="OEK05336.1"/>
    </source>
</evidence>
<dbReference type="PANTHER" id="PTHR10587">
    <property type="entry name" value="GLYCOSYL TRANSFERASE-RELATED"/>
    <property type="match status" value="1"/>
</dbReference>
<accession>A0A1E5T1U7</accession>
<evidence type="ECO:0000256" key="2">
    <source>
        <dbReference type="ARBA" id="ARBA00022801"/>
    </source>
</evidence>
<dbReference type="STRING" id="1563681.BFP71_18255"/>
<dbReference type="OrthoDB" id="9812065at2"/>
<evidence type="ECO:0000313" key="5">
    <source>
        <dbReference type="Proteomes" id="UP000095552"/>
    </source>
</evidence>
<dbReference type="GO" id="GO:0005975">
    <property type="term" value="P:carbohydrate metabolic process"/>
    <property type="evidence" value="ECO:0007669"/>
    <property type="project" value="InterPro"/>
</dbReference>
<sequence>MIPYKSPIVFEHLWPDLIWRMPSNEQKIYLTFDDGPIPELTPWVLKTLKNHDALATFFCVGENIERHPDIFDAIIKEGHSIGNHTQNHLNARKVPSKDFMENIEKCDRTLQNRGIHTDLFRPPYGRFRAEQRKLLKDRRLVMWNVLSQDYDAKLNPETILSKCIEVTEPGSIIVFHDNVKATKNLQEVLPKYLRYFSDLGYQFERL</sequence>
<dbReference type="InterPro" id="IPR002509">
    <property type="entry name" value="NODB_dom"/>
</dbReference>
<dbReference type="CDD" id="cd10917">
    <property type="entry name" value="CE4_NodB_like_6s_7s"/>
    <property type="match status" value="1"/>
</dbReference>
<dbReference type="AlphaFoldDB" id="A0A1E5T1U7"/>
<dbReference type="GO" id="GO:0016020">
    <property type="term" value="C:membrane"/>
    <property type="evidence" value="ECO:0007669"/>
    <property type="project" value="TreeGrafter"/>
</dbReference>
<dbReference type="PANTHER" id="PTHR10587:SF133">
    <property type="entry name" value="CHITIN DEACETYLASE 1-RELATED"/>
    <property type="match status" value="1"/>
</dbReference>
<dbReference type="InterPro" id="IPR011330">
    <property type="entry name" value="Glyco_hydro/deAcase_b/a-brl"/>
</dbReference>
<protein>
    <submittedName>
        <fullName evidence="4">Polysaccharide deacetylase</fullName>
    </submittedName>
</protein>
<dbReference type="SUPFAM" id="SSF88713">
    <property type="entry name" value="Glycoside hydrolase/deacetylase"/>
    <property type="match status" value="1"/>
</dbReference>
<dbReference type="EMBL" id="MDGQ01000005">
    <property type="protein sequence ID" value="OEK05336.1"/>
    <property type="molecule type" value="Genomic_DNA"/>
</dbReference>
<dbReference type="PROSITE" id="PS51677">
    <property type="entry name" value="NODB"/>
    <property type="match status" value="1"/>
</dbReference>
<proteinExistence type="predicted"/>
<dbReference type="Proteomes" id="UP000095552">
    <property type="component" value="Unassembled WGS sequence"/>
</dbReference>
<dbReference type="GO" id="GO:0016810">
    <property type="term" value="F:hydrolase activity, acting on carbon-nitrogen (but not peptide) bonds"/>
    <property type="evidence" value="ECO:0007669"/>
    <property type="project" value="InterPro"/>
</dbReference>
<dbReference type="GO" id="GO:0046872">
    <property type="term" value="F:metal ion binding"/>
    <property type="evidence" value="ECO:0007669"/>
    <property type="project" value="UniProtKB-KW"/>
</dbReference>
<keyword evidence="2" id="KW-0378">Hydrolase</keyword>